<dbReference type="InterPro" id="IPR000731">
    <property type="entry name" value="SSD"/>
</dbReference>
<feature type="transmembrane region" description="Helical" evidence="6">
    <location>
        <begin position="677"/>
        <end position="697"/>
    </location>
</feature>
<keyword evidence="4 6" id="KW-1133">Transmembrane helix</keyword>
<dbReference type="InterPro" id="IPR050545">
    <property type="entry name" value="Mycobact_MmpL"/>
</dbReference>
<feature type="domain" description="SSD" evidence="7">
    <location>
        <begin position="607"/>
        <end position="728"/>
    </location>
</feature>
<keyword evidence="3 6" id="KW-0812">Transmembrane</keyword>
<sequence length="744" mass="81220">MFAELLEKVARFIARRPGFVVSIISIILILSALSAQNVKLTSGTGSMFSEDNVIYRQYQLYQKDFGVGADSLFILIKGDDIVNLEVYSYLLNLQARIKDVDGVISVVSPASIVASLYGELPSDESKISLATSLYARDLVPKPTLALMIIQLGTSEIEKQKEIAIEVENIITFSTPPQGIVLQLTGGAALSNQIEREIGKSLGITMTVSIVLMILILFITFSGAVRKKYTAFLPLVISVMSVTILYGLMPVLGIPLSEHTNGALPMLIGLAIEYGAQLQNRYEEERKEGLNADDAVVVSVTRTGLAIVMALVTTVIGFMSMLAPGIPAMADFGIISSLGLIIAYILTLTFLPAILKLIDRWNEGKEEKIEKAGKLEKSLSAISNLTAKRPVGILAVASVIVLFGLYASPQIGLETNYNKYVPQNLPSIQRFNEIERLVGGQATYTLVLEVDELNAETLKEIDELAKYVVEKEELVYDYSSVTKLISEVRKAYGLEGMPESDAELMQILSVLPKEEVGRYISGGQIAVHLHSNADSQDEFISTHKSIIRDVEFYGWIGGYYVTGMPVIYGEMGRLMTSGQTTMTLTAYALIVALLLAVYRSIRKAVVPLVAITSVIGAMNTIMFLTGTKQTMLSIALNSITLGLGIDFSIHVLERYFEERNKYPPVEAVRRTIERTGKAITTAALTMAGGFGSLMFSTFPIMQSFGFIALVAIIFSLLAALTVVPAFLMLTEGIEERFRSAFNSSP</sequence>
<feature type="domain" description="SSD" evidence="7">
    <location>
        <begin position="226"/>
        <end position="356"/>
    </location>
</feature>
<evidence type="ECO:0000256" key="6">
    <source>
        <dbReference type="SAM" id="Phobius"/>
    </source>
</evidence>
<keyword evidence="2" id="KW-1003">Cell membrane</keyword>
<dbReference type="Pfam" id="PF03176">
    <property type="entry name" value="MMPL"/>
    <property type="match status" value="2"/>
</dbReference>
<dbReference type="Gene3D" id="1.20.1640.10">
    <property type="entry name" value="Multidrug efflux transporter AcrB transmembrane domain"/>
    <property type="match status" value="2"/>
</dbReference>
<evidence type="ECO:0000256" key="5">
    <source>
        <dbReference type="ARBA" id="ARBA00023136"/>
    </source>
</evidence>
<dbReference type="PROSITE" id="PS50156">
    <property type="entry name" value="SSD"/>
    <property type="match status" value="2"/>
</dbReference>
<dbReference type="SUPFAM" id="SSF82866">
    <property type="entry name" value="Multidrug efflux transporter AcrB transmembrane domain"/>
    <property type="match status" value="2"/>
</dbReference>
<evidence type="ECO:0000256" key="3">
    <source>
        <dbReference type="ARBA" id="ARBA00022692"/>
    </source>
</evidence>
<feature type="transmembrane region" description="Helical" evidence="6">
    <location>
        <begin position="333"/>
        <end position="354"/>
    </location>
</feature>
<comment type="caution">
    <text evidence="8">The sequence shown here is derived from an EMBL/GenBank/DDBJ whole genome shotgun (WGS) entry which is preliminary data.</text>
</comment>
<evidence type="ECO:0000256" key="4">
    <source>
        <dbReference type="ARBA" id="ARBA00022989"/>
    </source>
</evidence>
<evidence type="ECO:0000259" key="7">
    <source>
        <dbReference type="PROSITE" id="PS50156"/>
    </source>
</evidence>
<evidence type="ECO:0000256" key="1">
    <source>
        <dbReference type="ARBA" id="ARBA00004651"/>
    </source>
</evidence>
<dbReference type="AlphaFoldDB" id="A0A7C3RCM3"/>
<feature type="transmembrane region" description="Helical" evidence="6">
    <location>
        <begin position="201"/>
        <end position="224"/>
    </location>
</feature>
<feature type="transmembrane region" description="Helical" evidence="6">
    <location>
        <begin position="390"/>
        <end position="408"/>
    </location>
</feature>
<evidence type="ECO:0000256" key="2">
    <source>
        <dbReference type="ARBA" id="ARBA00022475"/>
    </source>
</evidence>
<evidence type="ECO:0000313" key="8">
    <source>
        <dbReference type="EMBL" id="HFW31801.1"/>
    </source>
</evidence>
<feature type="transmembrane region" description="Helical" evidence="6">
    <location>
        <begin position="231"/>
        <end position="255"/>
    </location>
</feature>
<comment type="subcellular location">
    <subcellularLocation>
        <location evidence="1">Cell membrane</location>
        <topology evidence="1">Multi-pass membrane protein</topology>
    </subcellularLocation>
</comment>
<proteinExistence type="predicted"/>
<name>A0A7C3RCM3_ARCFL</name>
<accession>A0A7C3RCM3</accession>
<feature type="transmembrane region" description="Helical" evidence="6">
    <location>
        <begin position="302"/>
        <end position="321"/>
    </location>
</feature>
<feature type="transmembrane region" description="Helical" evidence="6">
    <location>
        <begin position="604"/>
        <end position="624"/>
    </location>
</feature>
<feature type="transmembrane region" description="Helical" evidence="6">
    <location>
        <begin position="703"/>
        <end position="728"/>
    </location>
</feature>
<feature type="transmembrane region" description="Helical" evidence="6">
    <location>
        <begin position="579"/>
        <end position="597"/>
    </location>
</feature>
<protein>
    <submittedName>
        <fullName evidence="8">MFP transporter</fullName>
    </submittedName>
</protein>
<feature type="transmembrane region" description="Helical" evidence="6">
    <location>
        <begin position="630"/>
        <end position="651"/>
    </location>
</feature>
<feature type="transmembrane region" description="Helical" evidence="6">
    <location>
        <begin position="549"/>
        <end position="567"/>
    </location>
</feature>
<dbReference type="PANTHER" id="PTHR33406">
    <property type="entry name" value="MEMBRANE PROTEIN MJ1562-RELATED"/>
    <property type="match status" value="1"/>
</dbReference>
<dbReference type="EMBL" id="DTLB01000010">
    <property type="protein sequence ID" value="HFW31801.1"/>
    <property type="molecule type" value="Genomic_DNA"/>
</dbReference>
<dbReference type="NCBIfam" id="TIGR00921">
    <property type="entry name" value="2A067"/>
    <property type="match status" value="1"/>
</dbReference>
<dbReference type="GO" id="GO:0005886">
    <property type="term" value="C:plasma membrane"/>
    <property type="evidence" value="ECO:0007669"/>
    <property type="project" value="UniProtKB-SubCell"/>
</dbReference>
<organism evidence="8">
    <name type="scientific">Archaeoglobus fulgidus</name>
    <dbReference type="NCBI Taxonomy" id="2234"/>
    <lineage>
        <taxon>Archaea</taxon>
        <taxon>Methanobacteriati</taxon>
        <taxon>Methanobacteriota</taxon>
        <taxon>Archaeoglobi</taxon>
        <taxon>Archaeoglobales</taxon>
        <taxon>Archaeoglobaceae</taxon>
        <taxon>Archaeoglobus</taxon>
    </lineage>
</organism>
<reference evidence="8" key="1">
    <citation type="journal article" date="2020" name="mSystems">
        <title>Genome- and Community-Level Interaction Insights into Carbon Utilization and Element Cycling Functions of Hydrothermarchaeota in Hydrothermal Sediment.</title>
        <authorList>
            <person name="Zhou Z."/>
            <person name="Liu Y."/>
            <person name="Xu W."/>
            <person name="Pan J."/>
            <person name="Luo Z.H."/>
            <person name="Li M."/>
        </authorList>
    </citation>
    <scope>NUCLEOTIDE SEQUENCE [LARGE SCALE GENOMIC DNA]</scope>
    <source>
        <strain evidence="8">SpSt-87</strain>
    </source>
</reference>
<dbReference type="PANTHER" id="PTHR33406:SF13">
    <property type="entry name" value="MEMBRANE PROTEIN YDFJ"/>
    <property type="match status" value="1"/>
</dbReference>
<dbReference type="InterPro" id="IPR004869">
    <property type="entry name" value="MMPL_dom"/>
</dbReference>
<gene>
    <name evidence="8" type="ORF">ENW66_02445</name>
</gene>
<keyword evidence="5 6" id="KW-0472">Membrane</keyword>